<dbReference type="Pfam" id="PF09551">
    <property type="entry name" value="Spore_II_R"/>
    <property type="match status" value="1"/>
</dbReference>
<name>A0AAP8BEL5_BACMY</name>
<proteinExistence type="predicted"/>
<organism evidence="1 2">
    <name type="scientific">Bacillus mycoides</name>
    <dbReference type="NCBI Taxonomy" id="1405"/>
    <lineage>
        <taxon>Bacteria</taxon>
        <taxon>Bacillati</taxon>
        <taxon>Bacillota</taxon>
        <taxon>Bacilli</taxon>
        <taxon>Bacillales</taxon>
        <taxon>Bacillaceae</taxon>
        <taxon>Bacillus</taxon>
        <taxon>Bacillus cereus group</taxon>
    </lineage>
</organism>
<comment type="caution">
    <text evidence="1">The sequence shown here is derived from an EMBL/GenBank/DDBJ whole genome shotgun (WGS) entry which is preliminary data.</text>
</comment>
<accession>A0AAP8BEL5</accession>
<evidence type="ECO:0008006" key="3">
    <source>
        <dbReference type="Google" id="ProtNLM"/>
    </source>
</evidence>
<dbReference type="EMBL" id="MRWU01000006">
    <property type="protein sequence ID" value="OSX92880.1"/>
    <property type="molecule type" value="Genomic_DNA"/>
</dbReference>
<sequence length="292" mass="33442">MEEMKKQVIAYFLLLLIGAQLLVQFGYMRADAKGPTVIPKEAVRLRILANSDSDKDQALKRKVRDEVKAQIDGWVAELTSFEEARKVIQNHIPEIEKTVANTLKREGSKEAFQVKFGKNVKFPTKVYGNFIYPAGEYEAVLITIGKGEGANWWCVLFPPMCFLDFSSGTAVRKEEHVVKAESPEEEQVRQSDEEVVDVPEKKEDKVKEKKVVKPEKAEKVTAQEKKVVKHETQVEEQPVKKVETKTVEKVEKVEKPVEQKQEKQNEYVTVEEEEKPEVKLFIVEAFTSLFSK</sequence>
<reference evidence="1 2" key="1">
    <citation type="submission" date="2016-12" db="EMBL/GenBank/DDBJ databases">
        <title>Genome Sequences of Twelve Sporeforming Bacillus Species Isolated from Foods.</title>
        <authorList>
            <person name="De Jong A."/>
            <person name="Holsappel S."/>
            <person name="Kuipers O.P."/>
        </authorList>
    </citation>
    <scope>NUCLEOTIDE SEQUENCE [LARGE SCALE GENOMIC DNA]</scope>
    <source>
        <strain evidence="1 2">S3E15</strain>
    </source>
</reference>
<dbReference type="Proteomes" id="UP000194131">
    <property type="component" value="Unassembled WGS sequence"/>
</dbReference>
<protein>
    <recommendedName>
        <fullName evidence="3">Stage II sporulation protein R</fullName>
    </recommendedName>
</protein>
<evidence type="ECO:0000313" key="2">
    <source>
        <dbReference type="Proteomes" id="UP000194131"/>
    </source>
</evidence>
<dbReference type="NCBIfam" id="TIGR02837">
    <property type="entry name" value="spore_II_R"/>
    <property type="match status" value="1"/>
</dbReference>
<dbReference type="AlphaFoldDB" id="A0AAP8BEL5"/>
<evidence type="ECO:0000313" key="1">
    <source>
        <dbReference type="EMBL" id="OSX92880.1"/>
    </source>
</evidence>
<gene>
    <name evidence="1" type="ORF">S3E15_05056</name>
</gene>
<dbReference type="InterPro" id="IPR014202">
    <property type="entry name" value="Spore_II_R"/>
</dbReference>